<proteinExistence type="predicted"/>
<organism evidence="1 2">
    <name type="scientific">Methylomonas koyamae</name>
    <dbReference type="NCBI Taxonomy" id="702114"/>
    <lineage>
        <taxon>Bacteria</taxon>
        <taxon>Pseudomonadati</taxon>
        <taxon>Pseudomonadota</taxon>
        <taxon>Gammaproteobacteria</taxon>
        <taxon>Methylococcales</taxon>
        <taxon>Methylococcaceae</taxon>
        <taxon>Methylomonas</taxon>
    </lineage>
</organism>
<evidence type="ECO:0000313" key="2">
    <source>
        <dbReference type="Proteomes" id="UP000077628"/>
    </source>
</evidence>
<dbReference type="Pfam" id="PF20104">
    <property type="entry name" value="DUF6494"/>
    <property type="match status" value="1"/>
</dbReference>
<gene>
    <name evidence="1" type="ORF">A1355_18015</name>
</gene>
<dbReference type="Proteomes" id="UP000077628">
    <property type="component" value="Unassembled WGS sequence"/>
</dbReference>
<comment type="caution">
    <text evidence="1">The sequence shown here is derived from an EMBL/GenBank/DDBJ whole genome shotgun (WGS) entry which is preliminary data.</text>
</comment>
<dbReference type="STRING" id="702114.A1355_18015"/>
<dbReference type="AlphaFoldDB" id="A0A177PDH2"/>
<keyword evidence="2" id="KW-1185">Reference proteome</keyword>
<protein>
    <submittedName>
        <fullName evidence="1">Uncharacterized protein</fullName>
    </submittedName>
</protein>
<dbReference type="InterPro" id="IPR045471">
    <property type="entry name" value="DUF6494"/>
</dbReference>
<dbReference type="EMBL" id="LUUK01000017">
    <property type="protein sequence ID" value="OAI27874.1"/>
    <property type="molecule type" value="Genomic_DNA"/>
</dbReference>
<evidence type="ECO:0000313" key="1">
    <source>
        <dbReference type="EMBL" id="OAI27874.1"/>
    </source>
</evidence>
<accession>A0A177PDH2</accession>
<sequence length="68" mass="7299">MNEDTLNLEVRKFLKTVGIASQRELEHAVLKAVEAGILEGSETLAVAMTLEAPALGIRHTIEGSIALE</sequence>
<name>A0A177PDH2_9GAMM</name>
<dbReference type="OrthoDB" id="7363684at2"/>
<reference evidence="2" key="1">
    <citation type="submission" date="2016-03" db="EMBL/GenBank/DDBJ databases">
        <authorList>
            <person name="Heylen K."/>
            <person name="De Vos P."/>
            <person name="Vekeman B."/>
        </authorList>
    </citation>
    <scope>NUCLEOTIDE SEQUENCE [LARGE SCALE GENOMIC DNA]</scope>
    <source>
        <strain evidence="2">R-45383</strain>
    </source>
</reference>
<dbReference type="RefSeq" id="WP_064024387.1">
    <property type="nucleotide sequence ID" value="NZ_LUUK01000017.1"/>
</dbReference>